<dbReference type="EMBL" id="MBFU01000019">
    <property type="protein sequence ID" value="PWA03389.1"/>
    <property type="molecule type" value="Genomic_DNA"/>
</dbReference>
<organism evidence="2 3">
    <name type="scientific">Smittium angustum</name>
    <dbReference type="NCBI Taxonomy" id="133377"/>
    <lineage>
        <taxon>Eukaryota</taxon>
        <taxon>Fungi</taxon>
        <taxon>Fungi incertae sedis</taxon>
        <taxon>Zoopagomycota</taxon>
        <taxon>Kickxellomycotina</taxon>
        <taxon>Harpellomycetes</taxon>
        <taxon>Harpellales</taxon>
        <taxon>Legeriomycetaceae</taxon>
        <taxon>Smittium</taxon>
    </lineage>
</organism>
<dbReference type="Proteomes" id="UP000245591">
    <property type="component" value="Unassembled WGS sequence"/>
</dbReference>
<gene>
    <name evidence="2" type="ORF">BB558_000435</name>
</gene>
<name>A0A2U1JEE3_SMIAN</name>
<feature type="compositionally biased region" description="Polar residues" evidence="1">
    <location>
        <begin position="157"/>
        <end position="168"/>
    </location>
</feature>
<accession>A0A2U1JEE3</accession>
<feature type="compositionally biased region" description="Polar residues" evidence="1">
    <location>
        <begin position="88"/>
        <end position="117"/>
    </location>
</feature>
<dbReference type="GO" id="GO:0051301">
    <property type="term" value="P:cell division"/>
    <property type="evidence" value="ECO:0007669"/>
    <property type="project" value="InterPro"/>
</dbReference>
<dbReference type="Pfam" id="PF08202">
    <property type="entry name" value="MIS13"/>
    <property type="match status" value="1"/>
</dbReference>
<feature type="region of interest" description="Disordered" evidence="1">
    <location>
        <begin position="157"/>
        <end position="189"/>
    </location>
</feature>
<feature type="compositionally biased region" description="Polar residues" evidence="1">
    <location>
        <begin position="51"/>
        <end position="70"/>
    </location>
</feature>
<evidence type="ECO:0008006" key="4">
    <source>
        <dbReference type="Google" id="ProtNLM"/>
    </source>
</evidence>
<reference evidence="2 3" key="1">
    <citation type="journal article" date="2018" name="MBio">
        <title>Comparative Genomics Reveals the Core Gene Toolbox for the Fungus-Insect Symbiosis.</title>
        <authorList>
            <person name="Wang Y."/>
            <person name="Stata M."/>
            <person name="Wang W."/>
            <person name="Stajich J.E."/>
            <person name="White M.M."/>
            <person name="Moncalvo J.M."/>
        </authorList>
    </citation>
    <scope>NUCLEOTIDE SEQUENCE [LARGE SCALE GENOMIC DNA]</scope>
    <source>
        <strain evidence="2 3">AUS-126-30</strain>
    </source>
</reference>
<feature type="compositionally biased region" description="Basic and acidic residues" evidence="1">
    <location>
        <begin position="169"/>
        <end position="182"/>
    </location>
</feature>
<dbReference type="GO" id="GO:0000444">
    <property type="term" value="C:MIS12/MIND type complex"/>
    <property type="evidence" value="ECO:0007669"/>
    <property type="project" value="InterPro"/>
</dbReference>
<comment type="caution">
    <text evidence="2">The sequence shown here is derived from an EMBL/GenBank/DDBJ whole genome shotgun (WGS) entry which is preliminary data.</text>
</comment>
<sequence length="515" mass="58471">MLKEPRFAFKQIKQSQSLRSFGKINSKFLLPKPPVSEHPPRPTTKPHLPLDSTNTFPNDSQEIQQTTNEPTPSAQLKVLNHSLPENLPDSNTNQETPSENPIVESSNTNISAQSTRNTELRGKIAHAFALTLKNTNVRLERAQNAVAKREFSSNQTINNPFLNINSQESKPDKDNLNKRKQDFQSSSDTIKRIKSIRKRKNQTLAMNHNVLNQNSKTSFKAQAARRRSTFGLRGKRASGIGSGYSACPHEEIQTMYLYKHISPEAPEPVRLRQLLSWCVQRAPKPKVPVVFQENNAVSSIYKKALDEIIYEVQAAIEGGVMTTSWYNRNKSSSELVNERINKKKPHPNNTTNEKRRTELIEVLVKLQEEERGLQTVEYKAKEMLSNIKSLLPSQLKDSENPKLDNQQIQLMNNNKELQNVIEWNLSDQINKCLGKHDKNNVVDTIVSSSEYTIDFLSNKTSSIKSKIAQINQSFEHSNKSVYRSCINRTLNDLSANSDPRNLLLQLSKSLGNTHI</sequence>
<dbReference type="AlphaFoldDB" id="A0A2U1JEE3"/>
<evidence type="ECO:0000313" key="2">
    <source>
        <dbReference type="EMBL" id="PWA03389.1"/>
    </source>
</evidence>
<feature type="region of interest" description="Disordered" evidence="1">
    <location>
        <begin position="27"/>
        <end position="70"/>
    </location>
</feature>
<proteinExistence type="predicted"/>
<dbReference type="InterPro" id="IPR013218">
    <property type="entry name" value="Dsn1/Mis13"/>
</dbReference>
<dbReference type="GO" id="GO:0007059">
    <property type="term" value="P:chromosome segregation"/>
    <property type="evidence" value="ECO:0007669"/>
    <property type="project" value="InterPro"/>
</dbReference>
<protein>
    <recommendedName>
        <fullName evidence="4">Kinetochore protein mis13</fullName>
    </recommendedName>
</protein>
<dbReference type="PANTHER" id="PTHR14778:SF2">
    <property type="entry name" value="KINETOCHORE-ASSOCIATED PROTEIN DSN1 HOMOLOG"/>
    <property type="match status" value="1"/>
</dbReference>
<dbReference type="PANTHER" id="PTHR14778">
    <property type="entry name" value="KINETOCHORE-ASSOCIATED PROTEIN DSN1 HOMOLOG"/>
    <property type="match status" value="1"/>
</dbReference>
<feature type="region of interest" description="Disordered" evidence="1">
    <location>
        <begin position="83"/>
        <end position="117"/>
    </location>
</feature>
<keyword evidence="3" id="KW-1185">Reference proteome</keyword>
<evidence type="ECO:0000256" key="1">
    <source>
        <dbReference type="SAM" id="MobiDB-lite"/>
    </source>
</evidence>
<evidence type="ECO:0000313" key="3">
    <source>
        <dbReference type="Proteomes" id="UP000245591"/>
    </source>
</evidence>
<feature type="compositionally biased region" description="Pro residues" evidence="1">
    <location>
        <begin position="31"/>
        <end position="43"/>
    </location>
</feature>